<proteinExistence type="predicted"/>
<dbReference type="Proteomes" id="UP000254634">
    <property type="component" value="Unassembled WGS sequence"/>
</dbReference>
<dbReference type="Pfam" id="PF06271">
    <property type="entry name" value="RDD"/>
    <property type="match status" value="1"/>
</dbReference>
<dbReference type="RefSeq" id="WP_018371622.1">
    <property type="nucleotide sequence ID" value="NZ_UHFR01000005.1"/>
</dbReference>
<organism evidence="7 8">
    <name type="scientific">Streptococcus massiliensis</name>
    <dbReference type="NCBI Taxonomy" id="313439"/>
    <lineage>
        <taxon>Bacteria</taxon>
        <taxon>Bacillati</taxon>
        <taxon>Bacillota</taxon>
        <taxon>Bacilli</taxon>
        <taxon>Lactobacillales</taxon>
        <taxon>Streptococcaceae</taxon>
        <taxon>Streptococcus</taxon>
    </lineage>
</organism>
<evidence type="ECO:0000256" key="2">
    <source>
        <dbReference type="ARBA" id="ARBA00022692"/>
    </source>
</evidence>
<feature type="transmembrane region" description="Helical" evidence="5">
    <location>
        <begin position="55"/>
        <end position="74"/>
    </location>
</feature>
<keyword evidence="4 5" id="KW-0472">Membrane</keyword>
<reference evidence="7" key="1">
    <citation type="submission" date="2018-06" db="EMBL/GenBank/DDBJ databases">
        <authorList>
            <consortium name="Pathogen Informatics"/>
            <person name="Doyle S."/>
        </authorList>
    </citation>
    <scope>NUCLEOTIDE SEQUENCE [LARGE SCALE GENOMIC DNA]</scope>
    <source>
        <strain evidence="7">NCTC13765</strain>
    </source>
</reference>
<feature type="transmembrane region" description="Helical" evidence="5">
    <location>
        <begin position="128"/>
        <end position="149"/>
    </location>
</feature>
<dbReference type="AlphaFoldDB" id="A0A380L0X3"/>
<evidence type="ECO:0000256" key="4">
    <source>
        <dbReference type="ARBA" id="ARBA00023136"/>
    </source>
</evidence>
<evidence type="ECO:0000313" key="7">
    <source>
        <dbReference type="EMBL" id="SUN77047.1"/>
    </source>
</evidence>
<evidence type="ECO:0000259" key="6">
    <source>
        <dbReference type="Pfam" id="PF06271"/>
    </source>
</evidence>
<comment type="subcellular location">
    <subcellularLocation>
        <location evidence="1">Membrane</location>
        <topology evidence="1">Multi-pass membrane protein</topology>
    </subcellularLocation>
</comment>
<sequence length="175" mass="19900">MKIRKINHLPIKKRIKEVLLDLGFIWLYLLLLFLLTMGFYTIILGKIPRLTESQSQLTATLTSVLPIILLFTYLDYGKGSFGKRWAGLELVYRKKTVLASLARSTVKFLPWQLGHMGTIRAIYKGDSWAIVLTTLSLLFMLLLIVMTIFSKDKRHLGDLLAGSQVQEKQASNEGT</sequence>
<gene>
    <name evidence="7" type="ORF">NCTC13765_01569</name>
</gene>
<dbReference type="InterPro" id="IPR010432">
    <property type="entry name" value="RDD"/>
</dbReference>
<evidence type="ECO:0000256" key="5">
    <source>
        <dbReference type="SAM" id="Phobius"/>
    </source>
</evidence>
<evidence type="ECO:0000313" key="8">
    <source>
        <dbReference type="Proteomes" id="UP000254634"/>
    </source>
</evidence>
<dbReference type="OrthoDB" id="1450430at2"/>
<feature type="domain" description="RDD" evidence="6">
    <location>
        <begin position="13"/>
        <end position="162"/>
    </location>
</feature>
<keyword evidence="3 5" id="KW-1133">Transmembrane helix</keyword>
<protein>
    <submittedName>
        <fullName evidence="7">RDD family protein</fullName>
    </submittedName>
</protein>
<feature type="transmembrane region" description="Helical" evidence="5">
    <location>
        <begin position="20"/>
        <end position="43"/>
    </location>
</feature>
<evidence type="ECO:0000256" key="3">
    <source>
        <dbReference type="ARBA" id="ARBA00022989"/>
    </source>
</evidence>
<dbReference type="GO" id="GO:0016020">
    <property type="term" value="C:membrane"/>
    <property type="evidence" value="ECO:0007669"/>
    <property type="project" value="UniProtKB-SubCell"/>
</dbReference>
<dbReference type="STRING" id="1123307.GCA_000380065_00924"/>
<name>A0A380L0X3_9STRE</name>
<evidence type="ECO:0000256" key="1">
    <source>
        <dbReference type="ARBA" id="ARBA00004141"/>
    </source>
</evidence>
<keyword evidence="2 5" id="KW-0812">Transmembrane</keyword>
<accession>A0A380L0X3</accession>
<keyword evidence="8" id="KW-1185">Reference proteome</keyword>
<dbReference type="EMBL" id="UHFR01000005">
    <property type="protein sequence ID" value="SUN77047.1"/>
    <property type="molecule type" value="Genomic_DNA"/>
</dbReference>